<evidence type="ECO:0000256" key="11">
    <source>
        <dbReference type="PIRSR" id="PIRSR001492-1"/>
    </source>
</evidence>
<feature type="domain" description="Metalloenzyme" evidence="14">
    <location>
        <begin position="11"/>
        <end position="521"/>
    </location>
</feature>
<dbReference type="HAMAP" id="MF_01038">
    <property type="entry name" value="GpmI"/>
    <property type="match status" value="1"/>
</dbReference>
<sequence length="532" mass="57765">MNKEQKQIRPKPVVLCVLDGWGIAPPYAGNAISLAKLPNFNQIVAHYPVMALSAAGEAVGLPWGEIGNSEVGHLNLGAGRIVYQDLPRINKAISDNSFFSNIALSGAIRHVQSRQSKLHLMGLISRGGVHAAIEHLIALLAFAKQAGLAQVYLHLFLDGRDMPFNSGRQLVADVVKSIAEHKIGVIASLAGRFYAMDRDSNWERVALAYAAIAAGEAKKSFADALEAIDYYYAKKIYDEELIPTVITKDGEPVAVVKDGDAAIFFNFRADRARQLTKAFVLPGFNKFPRQSDYRDLCFVTLTEYEKNLPVAVAFSPQSITNTLGEALAEAGLKQLRLAETEKYAHVTYFFNGGKEAAYPGEERVVMPSPHIASYAAEPKMSAPAVTARLIKEVNKDNYDFILVNYANADMVGHTGNMDATIAALECLDKILGEIVDIILARQGVMIITADHGNAEELFNMQTGSIDKEHSTSPVPFIIVGREYEGKSLSSGDVAGADLSLLKIQGILADVAPTILKIMNLPPPQEMTGRALI</sequence>
<dbReference type="SUPFAM" id="SSF64158">
    <property type="entry name" value="2,3-Bisphosphoglycerate-independent phosphoglycerate mutase, substrate-binding domain"/>
    <property type="match status" value="1"/>
</dbReference>
<dbReference type="AlphaFoldDB" id="A0A2H0UZE0"/>
<dbReference type="InterPro" id="IPR017850">
    <property type="entry name" value="Alkaline_phosphatase_core_sf"/>
</dbReference>
<comment type="subunit">
    <text evidence="9">Monomer.</text>
</comment>
<feature type="domain" description="BPG-independent PGAM N-terminal" evidence="15">
    <location>
        <begin position="89"/>
        <end position="306"/>
    </location>
</feature>
<dbReference type="GO" id="GO:0006007">
    <property type="term" value="P:glucose catabolic process"/>
    <property type="evidence" value="ECO:0007669"/>
    <property type="project" value="InterPro"/>
</dbReference>
<dbReference type="FunFam" id="3.40.1450.10:FF:000002">
    <property type="entry name" value="2,3-bisphosphoglycerate-independent phosphoglycerate mutase"/>
    <property type="match status" value="1"/>
</dbReference>
<organism evidence="16 17">
    <name type="scientific">Candidatus Falkowbacteria bacterium CG10_big_fil_rev_8_21_14_0_10_44_15</name>
    <dbReference type="NCBI Taxonomy" id="1974569"/>
    <lineage>
        <taxon>Bacteria</taxon>
        <taxon>Candidatus Falkowiibacteriota</taxon>
    </lineage>
</organism>
<dbReference type="Pfam" id="PF01676">
    <property type="entry name" value="Metalloenzyme"/>
    <property type="match status" value="1"/>
</dbReference>
<evidence type="ECO:0000256" key="12">
    <source>
        <dbReference type="PIRSR" id="PIRSR001492-2"/>
    </source>
</evidence>
<gene>
    <name evidence="9" type="primary">gpmI</name>
    <name evidence="16" type="ORF">COU01_03105</name>
</gene>
<feature type="binding site" evidence="9 12">
    <location>
        <position position="198"/>
    </location>
    <ligand>
        <name>substrate</name>
    </ligand>
</feature>
<dbReference type="PANTHER" id="PTHR31637">
    <property type="entry name" value="2,3-BISPHOSPHOGLYCERATE-INDEPENDENT PHOSPHOGLYCERATE MUTASE"/>
    <property type="match status" value="1"/>
</dbReference>
<dbReference type="NCBIfam" id="TIGR01307">
    <property type="entry name" value="pgm_bpd_ind"/>
    <property type="match status" value="1"/>
</dbReference>
<dbReference type="EC" id="5.4.2.12" evidence="9 10"/>
<proteinExistence type="inferred from homology"/>
<dbReference type="Gene3D" id="3.40.1450.10">
    <property type="entry name" value="BPG-independent phosphoglycerate mutase, domain B"/>
    <property type="match status" value="1"/>
</dbReference>
<dbReference type="CDD" id="cd16010">
    <property type="entry name" value="iPGM"/>
    <property type="match status" value="1"/>
</dbReference>
<dbReference type="PANTHER" id="PTHR31637:SF0">
    <property type="entry name" value="2,3-BISPHOSPHOGLYCERATE-INDEPENDENT PHOSPHOGLYCERATE MUTASE"/>
    <property type="match status" value="1"/>
</dbReference>
<evidence type="ECO:0000256" key="8">
    <source>
        <dbReference type="ARBA" id="ARBA00023235"/>
    </source>
</evidence>
<evidence type="ECO:0000256" key="10">
    <source>
        <dbReference type="NCBIfam" id="TIGR01307"/>
    </source>
</evidence>
<dbReference type="Proteomes" id="UP000228510">
    <property type="component" value="Unassembled WGS sequence"/>
</dbReference>
<evidence type="ECO:0000256" key="1">
    <source>
        <dbReference type="ARBA" id="ARBA00000370"/>
    </source>
</evidence>
<dbReference type="GO" id="GO:0030145">
    <property type="term" value="F:manganese ion binding"/>
    <property type="evidence" value="ECO:0007669"/>
    <property type="project" value="UniProtKB-UniRule"/>
</dbReference>
<keyword evidence="5 9" id="KW-0479">Metal-binding</keyword>
<evidence type="ECO:0000256" key="4">
    <source>
        <dbReference type="ARBA" id="ARBA00008819"/>
    </source>
</evidence>
<dbReference type="InterPro" id="IPR036646">
    <property type="entry name" value="PGAM_B_sf"/>
</dbReference>
<dbReference type="PIRSF" id="PIRSF001492">
    <property type="entry name" value="IPGAM"/>
    <property type="match status" value="1"/>
</dbReference>
<protein>
    <recommendedName>
        <fullName evidence="9 10">2,3-bisphosphoglycerate-independent phosphoglycerate mutase</fullName>
        <shortName evidence="9">BPG-independent PGAM</shortName>
        <shortName evidence="9">Phosphoglyceromutase</shortName>
        <shortName evidence="9">iPGM</shortName>
        <ecNumber evidence="9 10">5.4.2.12</ecNumber>
    </recommendedName>
</protein>
<keyword evidence="7 9" id="KW-0464">Manganese</keyword>
<name>A0A2H0UZE0_9BACT</name>
<feature type="active site" description="Phosphoserine intermediate" evidence="9 11">
    <location>
        <position position="69"/>
    </location>
</feature>
<evidence type="ECO:0000256" key="6">
    <source>
        <dbReference type="ARBA" id="ARBA00023152"/>
    </source>
</evidence>
<feature type="binding site" evidence="9 13">
    <location>
        <position position="413"/>
    </location>
    <ligand>
        <name>Mn(2+)</name>
        <dbReference type="ChEBI" id="CHEBI:29035"/>
        <label>1</label>
    </ligand>
</feature>
<feature type="binding site" evidence="9 12">
    <location>
        <position position="342"/>
    </location>
    <ligand>
        <name>substrate</name>
    </ligand>
</feature>
<feature type="binding site" evidence="9 13">
    <location>
        <position position="451"/>
    </location>
    <ligand>
        <name>Mn(2+)</name>
        <dbReference type="ChEBI" id="CHEBI:29035"/>
        <label>2</label>
    </ligand>
</feature>
<evidence type="ECO:0000256" key="7">
    <source>
        <dbReference type="ARBA" id="ARBA00023211"/>
    </source>
</evidence>
<feature type="binding site" evidence="9 13">
    <location>
        <position position="450"/>
    </location>
    <ligand>
        <name>Mn(2+)</name>
        <dbReference type="ChEBI" id="CHEBI:29035"/>
        <label>2</label>
    </ligand>
</feature>
<comment type="catalytic activity">
    <reaction evidence="1 9">
        <text>(2R)-2-phosphoglycerate = (2R)-3-phosphoglycerate</text>
        <dbReference type="Rhea" id="RHEA:15901"/>
        <dbReference type="ChEBI" id="CHEBI:58272"/>
        <dbReference type="ChEBI" id="CHEBI:58289"/>
        <dbReference type="EC" id="5.4.2.12"/>
    </reaction>
</comment>
<evidence type="ECO:0000313" key="16">
    <source>
        <dbReference type="EMBL" id="PIR92194.1"/>
    </source>
</evidence>
<evidence type="ECO:0000313" key="17">
    <source>
        <dbReference type="Proteomes" id="UP000228510"/>
    </source>
</evidence>
<feature type="binding site" evidence="9 12">
    <location>
        <position position="130"/>
    </location>
    <ligand>
        <name>substrate</name>
    </ligand>
</feature>
<feature type="binding site" evidence="9 12">
    <location>
        <begin position="160"/>
        <end position="161"/>
    </location>
    <ligand>
        <name>substrate</name>
    </ligand>
</feature>
<dbReference type="GO" id="GO:0005829">
    <property type="term" value="C:cytosol"/>
    <property type="evidence" value="ECO:0007669"/>
    <property type="project" value="TreeGrafter"/>
</dbReference>
<evidence type="ECO:0000256" key="2">
    <source>
        <dbReference type="ARBA" id="ARBA00002315"/>
    </source>
</evidence>
<dbReference type="InterPro" id="IPR005995">
    <property type="entry name" value="Pgm_bpd_ind"/>
</dbReference>
<evidence type="ECO:0000256" key="5">
    <source>
        <dbReference type="ARBA" id="ARBA00022723"/>
    </source>
</evidence>
<feature type="binding site" evidence="9 12">
    <location>
        <position position="192"/>
    </location>
    <ligand>
        <name>substrate</name>
    </ligand>
</feature>
<comment type="caution">
    <text evidence="16">The sequence shown here is derived from an EMBL/GenBank/DDBJ whole genome shotgun (WGS) entry which is preliminary data.</text>
</comment>
<dbReference type="UniPathway" id="UPA00109">
    <property type="reaction ID" value="UER00186"/>
</dbReference>
<comment type="function">
    <text evidence="2 9">Catalyzes the interconversion of 2-phosphoglycerate and 3-phosphoglycerate.</text>
</comment>
<dbReference type="Gene3D" id="3.40.720.10">
    <property type="entry name" value="Alkaline Phosphatase, subunit A"/>
    <property type="match status" value="1"/>
</dbReference>
<dbReference type="GO" id="GO:0004619">
    <property type="term" value="F:phosphoglycerate mutase activity"/>
    <property type="evidence" value="ECO:0007669"/>
    <property type="project" value="UniProtKB-UniRule"/>
</dbReference>
<keyword evidence="6 9" id="KW-0324">Glycolysis</keyword>
<feature type="binding site" evidence="9 13">
    <location>
        <position position="409"/>
    </location>
    <ligand>
        <name>Mn(2+)</name>
        <dbReference type="ChEBI" id="CHEBI:29035"/>
        <label>1</label>
    </ligand>
</feature>
<evidence type="ECO:0000259" key="15">
    <source>
        <dbReference type="Pfam" id="PF06415"/>
    </source>
</evidence>
<dbReference type="SUPFAM" id="SSF53649">
    <property type="entry name" value="Alkaline phosphatase-like"/>
    <property type="match status" value="1"/>
</dbReference>
<feature type="binding site" evidence="9 13">
    <location>
        <position position="19"/>
    </location>
    <ligand>
        <name>Mn(2+)</name>
        <dbReference type="ChEBI" id="CHEBI:29035"/>
        <label>2</label>
    </ligand>
</feature>
<dbReference type="InterPro" id="IPR011258">
    <property type="entry name" value="BPG-indep_PGM_N"/>
</dbReference>
<comment type="pathway">
    <text evidence="3 9">Carbohydrate degradation; glycolysis; pyruvate from D-glyceraldehyde 3-phosphate: step 3/5.</text>
</comment>
<dbReference type="GO" id="GO:0006096">
    <property type="term" value="P:glycolytic process"/>
    <property type="evidence" value="ECO:0007669"/>
    <property type="project" value="UniProtKB-UniRule"/>
</dbReference>
<dbReference type="EMBL" id="PFAT01000037">
    <property type="protein sequence ID" value="PIR92194.1"/>
    <property type="molecule type" value="Genomic_DNA"/>
</dbReference>
<feature type="binding site" evidence="9 13">
    <location>
        <position position="469"/>
    </location>
    <ligand>
        <name>Mn(2+)</name>
        <dbReference type="ChEBI" id="CHEBI:29035"/>
        <label>1</label>
    </ligand>
</feature>
<comment type="cofactor">
    <cofactor evidence="9">
        <name>Mn(2+)</name>
        <dbReference type="ChEBI" id="CHEBI:29035"/>
    </cofactor>
    <text evidence="9">Binds 2 manganese ions per subunit.</text>
</comment>
<evidence type="ECO:0000256" key="9">
    <source>
        <dbReference type="HAMAP-Rule" id="MF_01038"/>
    </source>
</evidence>
<dbReference type="InterPro" id="IPR006124">
    <property type="entry name" value="Metalloenzyme"/>
</dbReference>
<evidence type="ECO:0000256" key="13">
    <source>
        <dbReference type="PIRSR" id="PIRSR001492-3"/>
    </source>
</evidence>
<accession>A0A2H0UZE0</accession>
<feature type="binding site" evidence="9 12">
    <location>
        <begin position="268"/>
        <end position="271"/>
    </location>
    <ligand>
        <name>substrate</name>
    </ligand>
</feature>
<reference evidence="17" key="1">
    <citation type="submission" date="2017-09" db="EMBL/GenBank/DDBJ databases">
        <title>Depth-based differentiation of microbial function through sediment-hosted aquifers and enrichment of novel symbionts in the deep terrestrial subsurface.</title>
        <authorList>
            <person name="Probst A.J."/>
            <person name="Ladd B."/>
            <person name="Jarett J.K."/>
            <person name="Geller-Mcgrath D.E."/>
            <person name="Sieber C.M.K."/>
            <person name="Emerson J.B."/>
            <person name="Anantharaman K."/>
            <person name="Thomas B.C."/>
            <person name="Malmstrom R."/>
            <person name="Stieglmeier M."/>
            <person name="Klingl A."/>
            <person name="Woyke T."/>
            <person name="Ryan C.M."/>
            <person name="Banfield J.F."/>
        </authorList>
    </citation>
    <scope>NUCLEOTIDE SEQUENCE [LARGE SCALE GENOMIC DNA]</scope>
</reference>
<evidence type="ECO:0000256" key="3">
    <source>
        <dbReference type="ARBA" id="ARBA00004798"/>
    </source>
</evidence>
<comment type="similarity">
    <text evidence="4 9">Belongs to the BPG-independent phosphoglycerate mutase family.</text>
</comment>
<feature type="binding site" evidence="9 13">
    <location>
        <position position="69"/>
    </location>
    <ligand>
        <name>Mn(2+)</name>
        <dbReference type="ChEBI" id="CHEBI:29035"/>
        <label>2</label>
    </ligand>
</feature>
<keyword evidence="8 9" id="KW-0413">Isomerase</keyword>
<evidence type="ECO:0000259" key="14">
    <source>
        <dbReference type="Pfam" id="PF01676"/>
    </source>
</evidence>
<dbReference type="Pfam" id="PF06415">
    <property type="entry name" value="iPGM_N"/>
    <property type="match status" value="1"/>
</dbReference>